<name>M0NPQ0_9EURY</name>
<dbReference type="RefSeq" id="WP_008849475.1">
    <property type="nucleotide sequence ID" value="NZ_AOJH01000083.1"/>
</dbReference>
<dbReference type="EMBL" id="AOJH01000083">
    <property type="protein sequence ID" value="EMA59917.1"/>
    <property type="molecule type" value="Genomic_DNA"/>
</dbReference>
<comment type="caution">
    <text evidence="2">The sequence shown here is derived from an EMBL/GenBank/DDBJ whole genome shotgun (WGS) entry which is preliminary data.</text>
</comment>
<proteinExistence type="predicted"/>
<dbReference type="OrthoDB" id="192213at2157"/>
<gene>
    <name evidence="2" type="ORF">C468_14033</name>
</gene>
<dbReference type="Proteomes" id="UP000011546">
    <property type="component" value="Unassembled WGS sequence"/>
</dbReference>
<protein>
    <submittedName>
        <fullName evidence="2">Uncharacterized protein</fullName>
    </submittedName>
</protein>
<accession>M0NPQ0</accession>
<evidence type="ECO:0000256" key="1">
    <source>
        <dbReference type="SAM" id="MobiDB-lite"/>
    </source>
</evidence>
<organism evidence="2 3">
    <name type="scientific">Halorubrum kocurii JCM 14978</name>
    <dbReference type="NCBI Taxonomy" id="1230456"/>
    <lineage>
        <taxon>Archaea</taxon>
        <taxon>Methanobacteriati</taxon>
        <taxon>Methanobacteriota</taxon>
        <taxon>Stenosarchaea group</taxon>
        <taxon>Halobacteria</taxon>
        <taxon>Halobacteriales</taxon>
        <taxon>Haloferacaceae</taxon>
        <taxon>Halorubrum</taxon>
    </lineage>
</organism>
<evidence type="ECO:0000313" key="2">
    <source>
        <dbReference type="EMBL" id="EMA59917.1"/>
    </source>
</evidence>
<keyword evidence="3" id="KW-1185">Reference proteome</keyword>
<reference evidence="2 3" key="1">
    <citation type="journal article" date="2014" name="PLoS Genet.">
        <title>Phylogenetically driven sequencing of extremely halophilic archaea reveals strategies for static and dynamic osmo-response.</title>
        <authorList>
            <person name="Becker E.A."/>
            <person name="Seitzer P.M."/>
            <person name="Tritt A."/>
            <person name="Larsen D."/>
            <person name="Krusor M."/>
            <person name="Yao A.I."/>
            <person name="Wu D."/>
            <person name="Madern D."/>
            <person name="Eisen J.A."/>
            <person name="Darling A.E."/>
            <person name="Facciotti M.T."/>
        </authorList>
    </citation>
    <scope>NUCLEOTIDE SEQUENCE [LARGE SCALE GENOMIC DNA]</scope>
    <source>
        <strain evidence="2 3">JCM 14978</strain>
    </source>
</reference>
<sequence>MSSKSRSAPGAGHVGPLLSARCTGCGKTSEKRTNEIVGDTPTGSFQHVCHSCRSVTWWNVLRVLEEADSE</sequence>
<feature type="region of interest" description="Disordered" evidence="1">
    <location>
        <begin position="1"/>
        <end position="40"/>
    </location>
</feature>
<evidence type="ECO:0000313" key="3">
    <source>
        <dbReference type="Proteomes" id="UP000011546"/>
    </source>
</evidence>
<dbReference type="AlphaFoldDB" id="M0NPQ0"/>